<feature type="compositionally biased region" description="Low complexity" evidence="6">
    <location>
        <begin position="89"/>
        <end position="117"/>
    </location>
</feature>
<dbReference type="EMBL" id="JAWDJO010000007">
    <property type="protein sequence ID" value="KAL1901247.1"/>
    <property type="molecule type" value="Genomic_DNA"/>
</dbReference>
<feature type="compositionally biased region" description="Low complexity" evidence="6">
    <location>
        <begin position="642"/>
        <end position="656"/>
    </location>
</feature>
<dbReference type="InterPro" id="IPR052073">
    <property type="entry name" value="Amide_Lactam_Regulators"/>
</dbReference>
<comment type="caution">
    <text evidence="8">The sequence shown here is derived from an EMBL/GenBank/DDBJ whole genome shotgun (WGS) entry which is preliminary data.</text>
</comment>
<feature type="region of interest" description="Disordered" evidence="6">
    <location>
        <begin position="166"/>
        <end position="219"/>
    </location>
</feature>
<gene>
    <name evidence="8" type="ORF">Cpir12675_000615</name>
</gene>
<keyword evidence="5" id="KW-0539">Nucleus</keyword>
<proteinExistence type="predicted"/>
<protein>
    <recommendedName>
        <fullName evidence="7">Xylanolytic transcriptional activator regulatory domain-containing protein</fullName>
    </recommendedName>
</protein>
<feature type="region of interest" description="Disordered" evidence="6">
    <location>
        <begin position="635"/>
        <end position="713"/>
    </location>
</feature>
<evidence type="ECO:0000256" key="3">
    <source>
        <dbReference type="ARBA" id="ARBA00023125"/>
    </source>
</evidence>
<feature type="compositionally biased region" description="Polar residues" evidence="6">
    <location>
        <begin position="662"/>
        <end position="674"/>
    </location>
</feature>
<dbReference type="PANTHER" id="PTHR47171">
    <property type="entry name" value="FARA-RELATED"/>
    <property type="match status" value="1"/>
</dbReference>
<keyword evidence="3" id="KW-0238">DNA-binding</keyword>
<evidence type="ECO:0000256" key="2">
    <source>
        <dbReference type="ARBA" id="ARBA00023015"/>
    </source>
</evidence>
<evidence type="ECO:0000256" key="5">
    <source>
        <dbReference type="ARBA" id="ARBA00023242"/>
    </source>
</evidence>
<dbReference type="Proteomes" id="UP001583280">
    <property type="component" value="Unassembled WGS sequence"/>
</dbReference>
<feature type="compositionally biased region" description="Low complexity" evidence="6">
    <location>
        <begin position="699"/>
        <end position="709"/>
    </location>
</feature>
<evidence type="ECO:0000259" key="7">
    <source>
        <dbReference type="Pfam" id="PF04082"/>
    </source>
</evidence>
<dbReference type="PANTHER" id="PTHR47171:SF6">
    <property type="entry name" value="SPECIFIC TRANSCRIPTION FACTOR, PUTATIVE (AFU_ORTHOLOGUE AFUA_2G06130)-RELATED"/>
    <property type="match status" value="1"/>
</dbReference>
<organism evidence="8 9">
    <name type="scientific">Ceratocystis pirilliformis</name>
    <dbReference type="NCBI Taxonomy" id="259994"/>
    <lineage>
        <taxon>Eukaryota</taxon>
        <taxon>Fungi</taxon>
        <taxon>Dikarya</taxon>
        <taxon>Ascomycota</taxon>
        <taxon>Pezizomycotina</taxon>
        <taxon>Sordariomycetes</taxon>
        <taxon>Hypocreomycetidae</taxon>
        <taxon>Microascales</taxon>
        <taxon>Ceratocystidaceae</taxon>
        <taxon>Ceratocystis</taxon>
    </lineage>
</organism>
<evidence type="ECO:0000256" key="6">
    <source>
        <dbReference type="SAM" id="MobiDB-lite"/>
    </source>
</evidence>
<feature type="compositionally biased region" description="Polar residues" evidence="6">
    <location>
        <begin position="208"/>
        <end position="219"/>
    </location>
</feature>
<sequence length="772" mass="83904">MDIKFVASDTSGLPVKRRQVSQACANCRKRKKRCIHTDDALVADNSPSPKRHCLPLSVLSNAATAAAAAAAATTTTDKTVAPRPTNDASSRSKSYSNTSSTRLISSPPRRPTTARTSPPVPTPDEARRAGRFVGDLNPEAMFVEAAAASVPPQKYQVGLWLSSAGHRGSDGGTSNSGVRGAGSNAHDDPVDPGSSGARRDSRNGGITGSTADNSGSSGENACDSMLHARPGNLLDKFFLPFIYRECLPCLPPPRQFAALRSLFLRRIHPLFPVIPETFLFSEATDAGTIVLKQAVCVAAATHPAMSPHFVLANRGADCVLSFHEFTSTLCTAAQATLQSTVIGDRFVQIRAYLMLSLYAQPSSVDEMDLPAVLLGLAMHHTHTLGLQVRDDADAEMIQLYCALWALDKLNAAIYGRPSLVQDHDMSANITDWISQCPPCFRLLLMIVKWLNKVIELYRPGPSKEASDYEKISSVDLPVLEKLILDADALKVQPTLLATIEILYHAVIIVSCRLPRPGGITTTRSIPPPSANARRSLAAERISSAISRYSITPIIFVPYAISLSLSVEYRKMRHTRLPMFRARSLAAFRYNCALLKQYADRFWNARILAGLGESVIREMDRVAPDGAEIEAAMVEKENDVSEPQAHQPTQSQSQLQPHLPPQSNVHLQNHQQGSTLQFPLPPPLQPHNTQPPQSMPTLPPLQLQGLQSSSITNNSPSLVLGPVELAEPDSTQFDADIWNSFGPDFNLDAVDSALEANLDVALPIKWDWMPDVV</sequence>
<evidence type="ECO:0000256" key="4">
    <source>
        <dbReference type="ARBA" id="ARBA00023163"/>
    </source>
</evidence>
<dbReference type="InterPro" id="IPR001138">
    <property type="entry name" value="Zn2Cys6_DnaBD"/>
</dbReference>
<name>A0ABR3ZM55_9PEZI</name>
<accession>A0ABR3ZM55</accession>
<dbReference type="InterPro" id="IPR007219">
    <property type="entry name" value="XnlR_reg_dom"/>
</dbReference>
<keyword evidence="1" id="KW-0862">Zinc</keyword>
<dbReference type="CDD" id="cd12148">
    <property type="entry name" value="fungal_TF_MHR"/>
    <property type="match status" value="1"/>
</dbReference>
<keyword evidence="4" id="KW-0804">Transcription</keyword>
<evidence type="ECO:0000313" key="9">
    <source>
        <dbReference type="Proteomes" id="UP001583280"/>
    </source>
</evidence>
<feature type="region of interest" description="Disordered" evidence="6">
    <location>
        <begin position="72"/>
        <end position="128"/>
    </location>
</feature>
<dbReference type="CDD" id="cd00067">
    <property type="entry name" value="GAL4"/>
    <property type="match status" value="1"/>
</dbReference>
<evidence type="ECO:0000256" key="1">
    <source>
        <dbReference type="ARBA" id="ARBA00022833"/>
    </source>
</evidence>
<keyword evidence="2" id="KW-0805">Transcription regulation</keyword>
<feature type="domain" description="Xylanolytic transcriptional activator regulatory" evidence="7">
    <location>
        <begin position="262"/>
        <end position="428"/>
    </location>
</feature>
<reference evidence="8 9" key="1">
    <citation type="journal article" date="2024" name="IMA Fungus">
        <title>IMA Genome - F19 : A genome assembly and annotation guide to empower mycologists, including annotated draft genome sequences of Ceratocystis pirilliformis, Diaporthe australafricana, Fusarium ophioides, Paecilomyces lecythidis, and Sporothrix stenoceras.</title>
        <authorList>
            <person name="Aylward J."/>
            <person name="Wilson A.M."/>
            <person name="Visagie C.M."/>
            <person name="Spraker J."/>
            <person name="Barnes I."/>
            <person name="Buitendag C."/>
            <person name="Ceriani C."/>
            <person name="Del Mar Angel L."/>
            <person name="du Plessis D."/>
            <person name="Fuchs T."/>
            <person name="Gasser K."/>
            <person name="Kramer D."/>
            <person name="Li W."/>
            <person name="Munsamy K."/>
            <person name="Piso A."/>
            <person name="Price J.L."/>
            <person name="Sonnekus B."/>
            <person name="Thomas C."/>
            <person name="van der Nest A."/>
            <person name="van Dijk A."/>
            <person name="van Heerden A."/>
            <person name="van Vuuren N."/>
            <person name="Yilmaz N."/>
            <person name="Duong T.A."/>
            <person name="van der Merwe N.A."/>
            <person name="Wingfield M.J."/>
            <person name="Wingfield B.D."/>
        </authorList>
    </citation>
    <scope>NUCLEOTIDE SEQUENCE [LARGE SCALE GENOMIC DNA]</scope>
    <source>
        <strain evidence="8 9">CMW 12675</strain>
    </source>
</reference>
<evidence type="ECO:0000313" key="8">
    <source>
        <dbReference type="EMBL" id="KAL1901247.1"/>
    </source>
</evidence>
<dbReference type="Pfam" id="PF04082">
    <property type="entry name" value="Fungal_trans"/>
    <property type="match status" value="1"/>
</dbReference>
<keyword evidence="9" id="KW-1185">Reference proteome</keyword>